<gene>
    <name evidence="1" type="ORF">GWI33_014843</name>
</gene>
<evidence type="ECO:0000313" key="2">
    <source>
        <dbReference type="Proteomes" id="UP000625711"/>
    </source>
</evidence>
<dbReference type="EMBL" id="JAACXV010013781">
    <property type="protein sequence ID" value="KAF7272367.1"/>
    <property type="molecule type" value="Genomic_DNA"/>
</dbReference>
<dbReference type="Proteomes" id="UP000625711">
    <property type="component" value="Unassembled WGS sequence"/>
</dbReference>
<comment type="caution">
    <text evidence="1">The sequence shown here is derived from an EMBL/GenBank/DDBJ whole genome shotgun (WGS) entry which is preliminary data.</text>
</comment>
<evidence type="ECO:0000313" key="1">
    <source>
        <dbReference type="EMBL" id="KAF7272367.1"/>
    </source>
</evidence>
<feature type="non-terminal residue" evidence="1">
    <location>
        <position position="1"/>
    </location>
</feature>
<accession>A0A834IEE4</accession>
<keyword evidence="2" id="KW-1185">Reference proteome</keyword>
<reference evidence="1" key="1">
    <citation type="submission" date="2020-08" db="EMBL/GenBank/DDBJ databases">
        <title>Genome sequencing and assembly of the red palm weevil Rhynchophorus ferrugineus.</title>
        <authorList>
            <person name="Dias G.B."/>
            <person name="Bergman C.M."/>
            <person name="Manee M."/>
        </authorList>
    </citation>
    <scope>NUCLEOTIDE SEQUENCE</scope>
    <source>
        <strain evidence="1">AA-2017</strain>
        <tissue evidence="1">Whole larva</tissue>
    </source>
</reference>
<organism evidence="1 2">
    <name type="scientific">Rhynchophorus ferrugineus</name>
    <name type="common">Red palm weevil</name>
    <name type="synonym">Curculio ferrugineus</name>
    <dbReference type="NCBI Taxonomy" id="354439"/>
    <lineage>
        <taxon>Eukaryota</taxon>
        <taxon>Metazoa</taxon>
        <taxon>Ecdysozoa</taxon>
        <taxon>Arthropoda</taxon>
        <taxon>Hexapoda</taxon>
        <taxon>Insecta</taxon>
        <taxon>Pterygota</taxon>
        <taxon>Neoptera</taxon>
        <taxon>Endopterygota</taxon>
        <taxon>Coleoptera</taxon>
        <taxon>Polyphaga</taxon>
        <taxon>Cucujiformia</taxon>
        <taxon>Curculionidae</taxon>
        <taxon>Dryophthorinae</taxon>
        <taxon>Rhynchophorus</taxon>
    </lineage>
</organism>
<protein>
    <submittedName>
        <fullName evidence="1">Uncharacterized protein</fullName>
    </submittedName>
</protein>
<name>A0A834IEE4_RHYFE</name>
<sequence length="11" mass="1161">AVLDSVKDLCV</sequence>
<proteinExistence type="predicted"/>